<keyword evidence="5 6" id="KW-0456">Lyase</keyword>
<evidence type="ECO:0000313" key="8">
    <source>
        <dbReference type="Proteomes" id="UP000735302"/>
    </source>
</evidence>
<evidence type="ECO:0000256" key="1">
    <source>
        <dbReference type="ARBA" id="ARBA00001933"/>
    </source>
</evidence>
<reference evidence="7 8" key="1">
    <citation type="journal article" date="2021" name="Elife">
        <title>Chloroplast acquisition without the gene transfer in kleptoplastic sea slugs, Plakobranchus ocellatus.</title>
        <authorList>
            <person name="Maeda T."/>
            <person name="Takahashi S."/>
            <person name="Yoshida T."/>
            <person name="Shimamura S."/>
            <person name="Takaki Y."/>
            <person name="Nagai Y."/>
            <person name="Toyoda A."/>
            <person name="Suzuki Y."/>
            <person name="Arimoto A."/>
            <person name="Ishii H."/>
            <person name="Satoh N."/>
            <person name="Nishiyama T."/>
            <person name="Hasebe M."/>
            <person name="Maruyama T."/>
            <person name="Minagawa J."/>
            <person name="Obokata J."/>
            <person name="Shigenobu S."/>
        </authorList>
    </citation>
    <scope>NUCLEOTIDE SEQUENCE [LARGE SCALE GENOMIC DNA]</scope>
</reference>
<evidence type="ECO:0000256" key="6">
    <source>
        <dbReference type="RuleBase" id="RU000382"/>
    </source>
</evidence>
<dbReference type="GO" id="GO:0006520">
    <property type="term" value="P:amino acid metabolic process"/>
    <property type="evidence" value="ECO:0007669"/>
    <property type="project" value="InterPro"/>
</dbReference>
<dbReference type="InterPro" id="IPR015424">
    <property type="entry name" value="PyrdxlP-dep_Trfase"/>
</dbReference>
<proteinExistence type="inferred from homology"/>
<comment type="caution">
    <text evidence="7">The sequence shown here is derived from an EMBL/GenBank/DDBJ whole genome shotgun (WGS) entry which is preliminary data.</text>
</comment>
<dbReference type="PANTHER" id="PTHR11999">
    <property type="entry name" value="GROUP II PYRIDOXAL-5-PHOSPHATE DECARBOXYLASE"/>
    <property type="match status" value="1"/>
</dbReference>
<dbReference type="GO" id="GO:0030170">
    <property type="term" value="F:pyridoxal phosphate binding"/>
    <property type="evidence" value="ECO:0007669"/>
    <property type="project" value="InterPro"/>
</dbReference>
<comment type="cofactor">
    <cofactor evidence="1 6">
        <name>pyridoxal 5'-phosphate</name>
        <dbReference type="ChEBI" id="CHEBI:597326"/>
    </cofactor>
</comment>
<evidence type="ECO:0000256" key="3">
    <source>
        <dbReference type="ARBA" id="ARBA00022793"/>
    </source>
</evidence>
<accession>A0AAV4B6I2</accession>
<dbReference type="SUPFAM" id="SSF53383">
    <property type="entry name" value="PLP-dependent transferases"/>
    <property type="match status" value="2"/>
</dbReference>
<dbReference type="Pfam" id="PF00282">
    <property type="entry name" value="Pyridoxal_deC"/>
    <property type="match status" value="1"/>
</dbReference>
<dbReference type="Gene3D" id="3.40.640.10">
    <property type="entry name" value="Type I PLP-dependent aspartate aminotransferase-like (Major domain)"/>
    <property type="match status" value="1"/>
</dbReference>
<dbReference type="GO" id="GO:0016831">
    <property type="term" value="F:carboxy-lyase activity"/>
    <property type="evidence" value="ECO:0007669"/>
    <property type="project" value="UniProtKB-KW"/>
</dbReference>
<dbReference type="AlphaFoldDB" id="A0AAV4B6I2"/>
<dbReference type="Gene3D" id="3.90.1150.10">
    <property type="entry name" value="Aspartate Aminotransferase, domain 1"/>
    <property type="match status" value="1"/>
</dbReference>
<keyword evidence="8" id="KW-1185">Reference proteome</keyword>
<dbReference type="InterPro" id="IPR015422">
    <property type="entry name" value="PyrdxlP-dep_Trfase_small"/>
</dbReference>
<dbReference type="InterPro" id="IPR015421">
    <property type="entry name" value="PyrdxlP-dep_Trfase_major"/>
</dbReference>
<comment type="similarity">
    <text evidence="2 6">Belongs to the group II decarboxylase family.</text>
</comment>
<evidence type="ECO:0000313" key="7">
    <source>
        <dbReference type="EMBL" id="GFO16195.1"/>
    </source>
</evidence>
<evidence type="ECO:0000256" key="2">
    <source>
        <dbReference type="ARBA" id="ARBA00009533"/>
    </source>
</evidence>
<dbReference type="FunFam" id="1.20.1340.10:FF:000001">
    <property type="entry name" value="Histidine decarboxylase"/>
    <property type="match status" value="1"/>
</dbReference>
<name>A0AAV4B6I2_9GAST</name>
<dbReference type="EMBL" id="BLXT01004654">
    <property type="protein sequence ID" value="GFO16195.1"/>
    <property type="molecule type" value="Genomic_DNA"/>
</dbReference>
<keyword evidence="3" id="KW-0210">Decarboxylase</keyword>
<dbReference type="GO" id="GO:0019752">
    <property type="term" value="P:carboxylic acid metabolic process"/>
    <property type="evidence" value="ECO:0007669"/>
    <property type="project" value="InterPro"/>
</dbReference>
<dbReference type="InterPro" id="IPR002129">
    <property type="entry name" value="PyrdxlP-dep_de-COase"/>
</dbReference>
<protein>
    <submittedName>
        <fullName evidence="7">Aromatic-l-amino-acid decarboxylase-like protein</fullName>
    </submittedName>
</protein>
<keyword evidence="4 6" id="KW-0663">Pyridoxal phosphate</keyword>
<dbReference type="Gene3D" id="1.20.1340.10">
    <property type="entry name" value="dopa decarboxylase, N-terminal domain"/>
    <property type="match status" value="1"/>
</dbReference>
<gene>
    <name evidence="7" type="ORF">PoB_004270000</name>
</gene>
<sequence length="500" mass="56221">MDAEEFRQRGREMVDYIADYMTTIKSRHVTPDVEPGYLRDLLPGQAPSKGEDWSDIMADVDKAIMPGIAHWQHPDFHAYFPAGNSYPSILADMLSNAIGCIGFSWAASPACTELELLMMDWMETLYVTSNPPPGKLIGLPEQFLHTSGQGGGCLQGSASDAVLVALLSARHRAMLQLRRENPEEEEGHLLSKLVGYCSTLAHSCVEKAGMIGFVKLRHLEVDDHYSLRGSTLEKAIQSTNDLTSALNVDPLYLQHKHDDKAIDLRHCRLAKIFQRKVLSDERFEVVGDVTMGLVCFKLQGPNSQTQKLHKMINESRRLHVVPAMLNDAYVIRFALCTEHAKEADVDFAWNVITCLASQLMLRRDSNLDEDDGSESFRTNIMSVEKSISDLDDDIVFDHQREEAQRMKMMKAVLFKMISDPKCYNPRVLRSLNRNVQNVSRDGKPGLLIGLHSIECQQQQKSQEIRKEEEEKGDMAVGSIKTVKKLVYGENIPAICETNCP</sequence>
<dbReference type="GO" id="GO:0005737">
    <property type="term" value="C:cytoplasm"/>
    <property type="evidence" value="ECO:0007669"/>
    <property type="project" value="TreeGrafter"/>
</dbReference>
<dbReference type="PANTHER" id="PTHR11999:SF70">
    <property type="entry name" value="MIP05841P"/>
    <property type="match status" value="1"/>
</dbReference>
<dbReference type="InterPro" id="IPR010977">
    <property type="entry name" value="Aromatic_deC"/>
</dbReference>
<dbReference type="PRINTS" id="PR00800">
    <property type="entry name" value="YHDCRBOXLASE"/>
</dbReference>
<organism evidence="7 8">
    <name type="scientific">Plakobranchus ocellatus</name>
    <dbReference type="NCBI Taxonomy" id="259542"/>
    <lineage>
        <taxon>Eukaryota</taxon>
        <taxon>Metazoa</taxon>
        <taxon>Spiralia</taxon>
        <taxon>Lophotrochozoa</taxon>
        <taxon>Mollusca</taxon>
        <taxon>Gastropoda</taxon>
        <taxon>Heterobranchia</taxon>
        <taxon>Euthyneura</taxon>
        <taxon>Panpulmonata</taxon>
        <taxon>Sacoglossa</taxon>
        <taxon>Placobranchoidea</taxon>
        <taxon>Plakobranchidae</taxon>
        <taxon>Plakobranchus</taxon>
    </lineage>
</organism>
<evidence type="ECO:0000256" key="5">
    <source>
        <dbReference type="ARBA" id="ARBA00023239"/>
    </source>
</evidence>
<dbReference type="Proteomes" id="UP000735302">
    <property type="component" value="Unassembled WGS sequence"/>
</dbReference>
<evidence type="ECO:0000256" key="4">
    <source>
        <dbReference type="ARBA" id="ARBA00022898"/>
    </source>
</evidence>